<evidence type="ECO:0000313" key="3">
    <source>
        <dbReference type="Proteomes" id="UP000673691"/>
    </source>
</evidence>
<feature type="compositionally biased region" description="Basic residues" evidence="1">
    <location>
        <begin position="77"/>
        <end position="89"/>
    </location>
</feature>
<name>A0A8H7ZQ56_9FUNG</name>
<protein>
    <submittedName>
        <fullName evidence="2">Uncharacterized protein</fullName>
    </submittedName>
</protein>
<accession>A0A8H7ZQ56</accession>
<feature type="non-terminal residue" evidence="2">
    <location>
        <position position="1"/>
    </location>
</feature>
<dbReference type="Proteomes" id="UP000673691">
    <property type="component" value="Unassembled WGS sequence"/>
</dbReference>
<gene>
    <name evidence="2" type="ORF">BJ554DRAFT_3040</name>
</gene>
<dbReference type="EMBL" id="JAEFCI010010724">
    <property type="protein sequence ID" value="KAG5457052.1"/>
    <property type="molecule type" value="Genomic_DNA"/>
</dbReference>
<sequence length="97" mass="10828">TSETGRIFFFCHRRFGGLRPGRVGGLGELGAQARIQKGGRHADCVGIRQQPLRGVCHRGGPVRPDAGFPDQHVLRRRRRRRRGRLRLRAGRLGAAPD</sequence>
<feature type="non-terminal residue" evidence="2">
    <location>
        <position position="97"/>
    </location>
</feature>
<comment type="caution">
    <text evidence="2">The sequence shown here is derived from an EMBL/GenBank/DDBJ whole genome shotgun (WGS) entry which is preliminary data.</text>
</comment>
<organism evidence="2 3">
    <name type="scientific">Olpidium bornovanus</name>
    <dbReference type="NCBI Taxonomy" id="278681"/>
    <lineage>
        <taxon>Eukaryota</taxon>
        <taxon>Fungi</taxon>
        <taxon>Fungi incertae sedis</taxon>
        <taxon>Olpidiomycota</taxon>
        <taxon>Olpidiomycotina</taxon>
        <taxon>Olpidiomycetes</taxon>
        <taxon>Olpidiales</taxon>
        <taxon>Olpidiaceae</taxon>
        <taxon>Olpidium</taxon>
    </lineage>
</organism>
<proteinExistence type="predicted"/>
<reference evidence="2 3" key="1">
    <citation type="journal article" name="Sci. Rep.">
        <title>Genome-scale phylogenetic analyses confirm Olpidium as the closest living zoosporic fungus to the non-flagellated, terrestrial fungi.</title>
        <authorList>
            <person name="Chang Y."/>
            <person name="Rochon D."/>
            <person name="Sekimoto S."/>
            <person name="Wang Y."/>
            <person name="Chovatia M."/>
            <person name="Sandor L."/>
            <person name="Salamov A."/>
            <person name="Grigoriev I.V."/>
            <person name="Stajich J.E."/>
            <person name="Spatafora J.W."/>
        </authorList>
    </citation>
    <scope>NUCLEOTIDE SEQUENCE [LARGE SCALE GENOMIC DNA]</scope>
    <source>
        <strain evidence="2">S191</strain>
    </source>
</reference>
<evidence type="ECO:0000313" key="2">
    <source>
        <dbReference type="EMBL" id="KAG5457052.1"/>
    </source>
</evidence>
<evidence type="ECO:0000256" key="1">
    <source>
        <dbReference type="SAM" id="MobiDB-lite"/>
    </source>
</evidence>
<feature type="region of interest" description="Disordered" evidence="1">
    <location>
        <begin position="77"/>
        <end position="97"/>
    </location>
</feature>
<dbReference type="AlphaFoldDB" id="A0A8H7ZQ56"/>
<keyword evidence="3" id="KW-1185">Reference proteome</keyword>